<reference evidence="2 3" key="2">
    <citation type="submission" date="2018-11" db="EMBL/GenBank/DDBJ databases">
        <authorList>
            <consortium name="Pathogen Informatics"/>
        </authorList>
    </citation>
    <scope>NUCLEOTIDE SEQUENCE [LARGE SCALE GENOMIC DNA]</scope>
</reference>
<sequence>MFKSSAAPCPECRGAAANPSRGPTDALEQGPVKREQMQTESNQPLFESQASEAENPCARARPEQPAELRPREHCQRCLSQALICTSRVIRCAAEQWLLPSASNEHGRTAAGRDMRTINGRVGGNPSCSRGLLVPSGCFLSITPLAVVVVSRSFCAFQFATAGRDLASPLLRASCELLAVERRTIVFSVQLA</sequence>
<feature type="region of interest" description="Disordered" evidence="1">
    <location>
        <begin position="1"/>
        <end position="65"/>
    </location>
</feature>
<dbReference type="Proteomes" id="UP000271098">
    <property type="component" value="Unassembled WGS sequence"/>
</dbReference>
<gene>
    <name evidence="2" type="ORF">GPUH_LOCUS11101</name>
</gene>
<accession>A0A183DQW0</accession>
<evidence type="ECO:0000313" key="2">
    <source>
        <dbReference type="EMBL" id="VDN18337.1"/>
    </source>
</evidence>
<evidence type="ECO:0000256" key="1">
    <source>
        <dbReference type="SAM" id="MobiDB-lite"/>
    </source>
</evidence>
<feature type="compositionally biased region" description="Polar residues" evidence="1">
    <location>
        <begin position="38"/>
        <end position="52"/>
    </location>
</feature>
<protein>
    <submittedName>
        <fullName evidence="4">Transmembrane protein</fullName>
    </submittedName>
</protein>
<organism evidence="4">
    <name type="scientific">Gongylonema pulchrum</name>
    <dbReference type="NCBI Taxonomy" id="637853"/>
    <lineage>
        <taxon>Eukaryota</taxon>
        <taxon>Metazoa</taxon>
        <taxon>Ecdysozoa</taxon>
        <taxon>Nematoda</taxon>
        <taxon>Chromadorea</taxon>
        <taxon>Rhabditida</taxon>
        <taxon>Spirurina</taxon>
        <taxon>Spiruromorpha</taxon>
        <taxon>Spiruroidea</taxon>
        <taxon>Gongylonematidae</taxon>
        <taxon>Gongylonema</taxon>
    </lineage>
</organism>
<proteinExistence type="predicted"/>
<dbReference type="AlphaFoldDB" id="A0A183DQW0"/>
<name>A0A183DQW0_9BILA</name>
<dbReference type="WBParaSite" id="GPUH_0001111401-mRNA-1">
    <property type="protein sequence ID" value="GPUH_0001111401-mRNA-1"/>
    <property type="gene ID" value="GPUH_0001111401"/>
</dbReference>
<keyword evidence="3" id="KW-1185">Reference proteome</keyword>
<evidence type="ECO:0000313" key="4">
    <source>
        <dbReference type="WBParaSite" id="GPUH_0001111401-mRNA-1"/>
    </source>
</evidence>
<dbReference type="EMBL" id="UYRT01078344">
    <property type="protein sequence ID" value="VDN18337.1"/>
    <property type="molecule type" value="Genomic_DNA"/>
</dbReference>
<reference evidence="4" key="1">
    <citation type="submission" date="2016-06" db="UniProtKB">
        <authorList>
            <consortium name="WormBaseParasite"/>
        </authorList>
    </citation>
    <scope>IDENTIFICATION</scope>
</reference>
<evidence type="ECO:0000313" key="3">
    <source>
        <dbReference type="Proteomes" id="UP000271098"/>
    </source>
</evidence>